<evidence type="ECO:0000313" key="4">
    <source>
        <dbReference type="EMBL" id="ADD06828.1"/>
    </source>
</evidence>
<dbReference type="AlphaFoldDB" id="D3SSI3"/>
<dbReference type="InterPro" id="IPR051398">
    <property type="entry name" value="Polysacch_Deacetylase"/>
</dbReference>
<dbReference type="Pfam" id="PF01522">
    <property type="entry name" value="Polysacc_deac_1"/>
    <property type="match status" value="1"/>
</dbReference>
<dbReference type="Proteomes" id="UP000001879">
    <property type="component" value="Chromosome"/>
</dbReference>
<dbReference type="RefSeq" id="WP_004215955.1">
    <property type="nucleotide sequence ID" value="NC_013922.1"/>
</dbReference>
<organism evidence="4 6">
    <name type="scientific">Natrialba magadii (strain ATCC 43099 / DSM 3394 / CCM 3739 / CIP 104546 / IAM 13178 / JCM 8861 / NBRC 102185 / NCIMB 2190 / MS3)</name>
    <name type="common">Natronobacterium magadii</name>
    <dbReference type="NCBI Taxonomy" id="547559"/>
    <lineage>
        <taxon>Archaea</taxon>
        <taxon>Methanobacteriati</taxon>
        <taxon>Methanobacteriota</taxon>
        <taxon>Stenosarchaea group</taxon>
        <taxon>Halobacteria</taxon>
        <taxon>Halobacteriales</taxon>
        <taxon>Natrialbaceae</taxon>
        <taxon>Natrialba</taxon>
    </lineage>
</organism>
<feature type="compositionally biased region" description="Basic and acidic residues" evidence="2">
    <location>
        <begin position="28"/>
        <end position="37"/>
    </location>
</feature>
<dbReference type="HOGENOM" id="CLU_598023_0_0_2"/>
<keyword evidence="6" id="KW-1185">Reference proteome</keyword>
<evidence type="ECO:0000256" key="1">
    <source>
        <dbReference type="ARBA" id="ARBA00022729"/>
    </source>
</evidence>
<dbReference type="GO" id="GO:0005975">
    <property type="term" value="P:carbohydrate metabolic process"/>
    <property type="evidence" value="ECO:0007669"/>
    <property type="project" value="InterPro"/>
</dbReference>
<dbReference type="GeneID" id="8826142"/>
<feature type="domain" description="NodB homology" evidence="3">
    <location>
        <begin position="226"/>
        <end position="348"/>
    </location>
</feature>
<dbReference type="SUPFAM" id="SSF88713">
    <property type="entry name" value="Glycoside hydrolase/deacetylase"/>
    <property type="match status" value="1"/>
</dbReference>
<dbReference type="GO" id="GO:0016810">
    <property type="term" value="F:hydrolase activity, acting on carbon-nitrogen (but not peptide) bonds"/>
    <property type="evidence" value="ECO:0007669"/>
    <property type="project" value="InterPro"/>
</dbReference>
<dbReference type="InterPro" id="IPR002509">
    <property type="entry name" value="NODB_dom"/>
</dbReference>
<evidence type="ECO:0000313" key="5">
    <source>
        <dbReference type="EMBL" id="ELY28245.1"/>
    </source>
</evidence>
<dbReference type="PANTHER" id="PTHR34216:SF7">
    <property type="entry name" value="POLY-BETA-1,6-N-ACETYL-D-GLUCOSAMINE N-DEACETYLASE"/>
    <property type="match status" value="1"/>
</dbReference>
<dbReference type="OrthoDB" id="248140at2157"/>
<reference evidence="4" key="4">
    <citation type="submission" date="2016-09" db="EMBL/GenBank/DDBJ databases">
        <authorList>
            <person name="Pfeiffer F."/>
        </authorList>
    </citation>
    <scope>NUCLEOTIDE SEQUENCE</scope>
    <source>
        <strain evidence="4">ATCC 43099</strain>
    </source>
</reference>
<evidence type="ECO:0000313" key="6">
    <source>
        <dbReference type="Proteomes" id="UP000001879"/>
    </source>
</evidence>
<dbReference type="PANTHER" id="PTHR34216">
    <property type="match status" value="1"/>
</dbReference>
<dbReference type="Gene3D" id="2.60.120.260">
    <property type="entry name" value="Galactose-binding domain-like"/>
    <property type="match status" value="1"/>
</dbReference>
<dbReference type="PaxDb" id="547559-Nmag_3278"/>
<dbReference type="PATRIC" id="fig|547559.17.peg.2740"/>
<evidence type="ECO:0000313" key="7">
    <source>
        <dbReference type="Proteomes" id="UP000011543"/>
    </source>
</evidence>
<dbReference type="Proteomes" id="UP000011543">
    <property type="component" value="Unassembled WGS sequence"/>
</dbReference>
<dbReference type="InterPro" id="IPR011330">
    <property type="entry name" value="Glyco_hydro/deAcase_b/a-brl"/>
</dbReference>
<evidence type="ECO:0000256" key="2">
    <source>
        <dbReference type="SAM" id="MobiDB-lite"/>
    </source>
</evidence>
<reference evidence="4 6" key="2">
    <citation type="journal article" date="2012" name="BMC Genomics">
        <title>A comparative genomics perspective on the genetic content of the alkaliphilic haloarchaeon Natrialba magadii ATCC 43099T.</title>
        <authorList>
            <person name="Siddaramappa S."/>
            <person name="Challacombe J.F."/>
            <person name="Decastro R.E."/>
            <person name="Pfeiffer F."/>
            <person name="Sastre D.E."/>
            <person name="Gimenez M.I."/>
            <person name="Paggi R.A."/>
            <person name="Detter J.C."/>
            <person name="Davenport K.W."/>
            <person name="Goodwin L.A."/>
            <person name="Kyrpides N."/>
            <person name="Tapia R."/>
            <person name="Pitluck S."/>
            <person name="Lucas S."/>
            <person name="Woyke T."/>
            <person name="Maupin-Furlow J.A."/>
        </authorList>
    </citation>
    <scope>NUCLEOTIDE SEQUENCE [LARGE SCALE GENOMIC DNA]</scope>
    <source>
        <strain evidence="4">ATCC 43099</strain>
        <strain evidence="6">ATCC 43099 / DSM 3394 / CCM 3739 / CIP 104546 / IAM 13178 / JCM 8861 / NBRC 102185 / NCIMB 2190 / MS3</strain>
    </source>
</reference>
<evidence type="ECO:0000259" key="3">
    <source>
        <dbReference type="Pfam" id="PF01522"/>
    </source>
</evidence>
<keyword evidence="1" id="KW-0732">Signal</keyword>
<dbReference type="KEGG" id="nmg:Nmag_3278"/>
<sequence>MADNRMTRRRLLAGSSVAAAAGLAGCTDRLDDLRGDDGDGETPGDESTGADETTVSALADGVPELETAYNSREQYGQPGDSLYDFEDSDAWEVTQGEGEVDEDVVFDGSQSLRLTGEEDETIVAEIDVPDEDLTGKDFSFAIRTTTPQNITVNLRVVDNFGSDRYYSLREITYREPDVGWFRSSPGVFEESEIEPALDEIDRLEFQVLHSMDEAEVWIDDIRTHDRPEQGYVMLVWDDGFSDYYETASPMHDEFGFTTIQAPVPQWTEEARDGIMTVSELQERQEEGDQIVVHGTHNPIHEYEDEDEIETRVRGDKHWFIENGFEGANYIVYPHNSYDKTSLEYFTDYHYCGGFNQSGDVNLTNVYGFDPLALPRTIGHDLDISKRCVDLAEAHNQCTILNFHAFDQDNTMNEDDYEELLEHIDQADVEVIDFDDLWELRTDPF</sequence>
<dbReference type="EMBL" id="CP001932">
    <property type="protein sequence ID" value="ADD06828.1"/>
    <property type="molecule type" value="Genomic_DNA"/>
</dbReference>
<gene>
    <name evidence="4" type="ordered locus">Nmag_3278</name>
    <name evidence="5" type="ORF">C500_13846</name>
</gene>
<dbReference type="CDD" id="cd10970">
    <property type="entry name" value="CE4_DAC_u1_6s"/>
    <property type="match status" value="1"/>
</dbReference>
<name>D3SSI3_NATMM</name>
<dbReference type="PROSITE" id="PS51257">
    <property type="entry name" value="PROKAR_LIPOPROTEIN"/>
    <property type="match status" value="1"/>
</dbReference>
<reference evidence="5 7" key="3">
    <citation type="journal article" date="2014" name="PLoS Genet.">
        <title>Phylogenetically driven sequencing of extremely halophilic archaea reveals strategies for static and dynamic osmo-response.</title>
        <authorList>
            <person name="Becker E.A."/>
            <person name="Seitzer P.M."/>
            <person name="Tritt A."/>
            <person name="Larsen D."/>
            <person name="Krusor M."/>
            <person name="Yao A.I."/>
            <person name="Wu D."/>
            <person name="Madern D."/>
            <person name="Eisen J.A."/>
            <person name="Darling A.E."/>
            <person name="Facciotti M.T."/>
        </authorList>
    </citation>
    <scope>NUCLEOTIDE SEQUENCE [LARGE SCALE GENOMIC DNA]</scope>
    <source>
        <strain evidence="7">ATCC 43099 / DSM 3394 / CCM 3739 / CIP 104546 / IAM 13178 / JCM 8861 / NBRC 102185 / NCIMB 2190 / MS3</strain>
        <strain evidence="5">MS-3</strain>
    </source>
</reference>
<dbReference type="EMBL" id="AOHS01000043">
    <property type="protein sequence ID" value="ELY28245.1"/>
    <property type="molecule type" value="Genomic_DNA"/>
</dbReference>
<dbReference type="eggNOG" id="arCOG09161">
    <property type="taxonomic scope" value="Archaea"/>
</dbReference>
<feature type="region of interest" description="Disordered" evidence="2">
    <location>
        <begin position="28"/>
        <end position="52"/>
    </location>
</feature>
<protein>
    <submittedName>
        <fullName evidence="4 5">Polysaccharide deacetylase</fullName>
    </submittedName>
</protein>
<reference evidence="6" key="1">
    <citation type="submission" date="2010-02" db="EMBL/GenBank/DDBJ databases">
        <title>Complete sequence of chromosome of Natrialba magadii ATCC 43099.</title>
        <authorList>
            <consortium name="US DOE Joint Genome Institute"/>
            <person name="Lucas S."/>
            <person name="Copeland A."/>
            <person name="Lapidus A."/>
            <person name="Cheng J.-F."/>
            <person name="Bruce D."/>
            <person name="Goodwin L."/>
            <person name="Pitluck S."/>
            <person name="Davenport K."/>
            <person name="Saunders E."/>
            <person name="Detter J.C."/>
            <person name="Han C."/>
            <person name="Tapia R."/>
            <person name="Land M."/>
            <person name="Hauser L."/>
            <person name="Kyrpides N."/>
            <person name="Mikhailova N."/>
            <person name="De Castro R.E."/>
            <person name="Maupin-Furlow J.A."/>
            <person name="Woyke T."/>
        </authorList>
    </citation>
    <scope>NUCLEOTIDE SEQUENCE [LARGE SCALE GENOMIC DNA]</scope>
    <source>
        <strain evidence="6">ATCC 43099 / DSM 3394 / CCM 3739 / CIP 104546 / IAM 13178 / JCM 8861 / NBRC 102185 / NCIMB 2190 / MS3</strain>
    </source>
</reference>
<proteinExistence type="predicted"/>
<accession>D3SSI3</accession>
<dbReference type="Gene3D" id="3.20.20.370">
    <property type="entry name" value="Glycoside hydrolase/deacetylase"/>
    <property type="match status" value="1"/>
</dbReference>